<evidence type="ECO:0000313" key="1">
    <source>
        <dbReference type="EMBL" id="SFR03040.1"/>
    </source>
</evidence>
<organism evidence="1 2">
    <name type="scientific">Lentzea waywayandensis</name>
    <dbReference type="NCBI Taxonomy" id="84724"/>
    <lineage>
        <taxon>Bacteria</taxon>
        <taxon>Bacillati</taxon>
        <taxon>Actinomycetota</taxon>
        <taxon>Actinomycetes</taxon>
        <taxon>Pseudonocardiales</taxon>
        <taxon>Pseudonocardiaceae</taxon>
        <taxon>Lentzea</taxon>
    </lineage>
</organism>
<dbReference type="EMBL" id="FOYL01000002">
    <property type="protein sequence ID" value="SFR03040.1"/>
    <property type="molecule type" value="Genomic_DNA"/>
</dbReference>
<dbReference type="STRING" id="84724.SAMN04488564_102235"/>
<sequence length="43" mass="4293">MTTSTTGRPAMFGIACAGSVTDACPPFRFDAGAGEPARSEVAS</sequence>
<reference evidence="2" key="1">
    <citation type="submission" date="2016-10" db="EMBL/GenBank/DDBJ databases">
        <authorList>
            <person name="Varghese N."/>
            <person name="Submissions S."/>
        </authorList>
    </citation>
    <scope>NUCLEOTIDE SEQUENCE [LARGE SCALE GENOMIC DNA]</scope>
    <source>
        <strain evidence="2">DSM 44232</strain>
    </source>
</reference>
<protein>
    <submittedName>
        <fullName evidence="1">Uncharacterized protein</fullName>
    </submittedName>
</protein>
<evidence type="ECO:0000313" key="2">
    <source>
        <dbReference type="Proteomes" id="UP000198583"/>
    </source>
</evidence>
<keyword evidence="2" id="KW-1185">Reference proteome</keyword>
<dbReference type="AlphaFoldDB" id="A0A1I6DC60"/>
<name>A0A1I6DC60_9PSEU</name>
<proteinExistence type="predicted"/>
<gene>
    <name evidence="1" type="ORF">SAMN04488564_102235</name>
</gene>
<accession>A0A1I6DC60</accession>
<dbReference type="Proteomes" id="UP000198583">
    <property type="component" value="Unassembled WGS sequence"/>
</dbReference>
<dbReference type="RefSeq" id="WP_281251295.1">
    <property type="nucleotide sequence ID" value="NZ_FOYL01000002.1"/>
</dbReference>